<comment type="caution">
    <text evidence="6">The sequence shown here is derived from an EMBL/GenBank/DDBJ whole genome shotgun (WGS) entry which is preliminary data.</text>
</comment>
<organism evidence="6 7">
    <name type="scientific">Streptomyces klenkii</name>
    <dbReference type="NCBI Taxonomy" id="1420899"/>
    <lineage>
        <taxon>Bacteria</taxon>
        <taxon>Bacillati</taxon>
        <taxon>Actinomycetota</taxon>
        <taxon>Actinomycetes</taxon>
        <taxon>Kitasatosporales</taxon>
        <taxon>Streptomycetaceae</taxon>
        <taxon>Streptomyces</taxon>
    </lineage>
</organism>
<dbReference type="Proteomes" id="UP000270343">
    <property type="component" value="Unassembled WGS sequence"/>
</dbReference>
<proteinExistence type="predicted"/>
<evidence type="ECO:0000313" key="6">
    <source>
        <dbReference type="EMBL" id="RKN74559.1"/>
    </source>
</evidence>
<evidence type="ECO:0000256" key="4">
    <source>
        <dbReference type="PROSITE-ProRule" id="PRU00409"/>
    </source>
</evidence>
<dbReference type="GO" id="GO:0005524">
    <property type="term" value="F:ATP binding"/>
    <property type="evidence" value="ECO:0007669"/>
    <property type="project" value="UniProtKB-UniRule"/>
</dbReference>
<dbReference type="SMART" id="SM01209">
    <property type="entry name" value="GARS_A"/>
    <property type="match status" value="1"/>
</dbReference>
<accession>A0A3B0BQN7</accession>
<gene>
    <name evidence="6" type="ORF">D7231_11975</name>
</gene>
<dbReference type="InterPro" id="IPR041472">
    <property type="entry name" value="BL00235/CARNS1_N"/>
</dbReference>
<evidence type="ECO:0000256" key="2">
    <source>
        <dbReference type="ARBA" id="ARBA00022741"/>
    </source>
</evidence>
<reference evidence="6 7" key="1">
    <citation type="journal article" date="2015" name="Antonie Van Leeuwenhoek">
        <title>Streptomyces klenkii sp. nov., isolated from deep marine sediment.</title>
        <authorList>
            <person name="Veyisoglu A."/>
            <person name="Sahin N."/>
        </authorList>
    </citation>
    <scope>NUCLEOTIDE SEQUENCE [LARGE SCALE GENOMIC DNA]</scope>
    <source>
        <strain evidence="6 7">KCTC 29202</strain>
    </source>
</reference>
<evidence type="ECO:0000313" key="7">
    <source>
        <dbReference type="Proteomes" id="UP000270343"/>
    </source>
</evidence>
<keyword evidence="7" id="KW-1185">Reference proteome</keyword>
<dbReference type="Pfam" id="PF18603">
    <property type="entry name" value="LAL_C2"/>
    <property type="match status" value="1"/>
</dbReference>
<evidence type="ECO:0000259" key="5">
    <source>
        <dbReference type="PROSITE" id="PS50975"/>
    </source>
</evidence>
<dbReference type="PANTHER" id="PTHR43585">
    <property type="entry name" value="FUMIPYRROLE BIOSYNTHESIS PROTEIN C"/>
    <property type="match status" value="1"/>
</dbReference>
<keyword evidence="2 4" id="KW-0547">Nucleotide-binding</keyword>
<dbReference type="RefSeq" id="WP_120755220.1">
    <property type="nucleotide sequence ID" value="NZ_RBAM01000004.1"/>
</dbReference>
<name>A0A3B0BQN7_9ACTN</name>
<dbReference type="InterPro" id="IPR040570">
    <property type="entry name" value="LAL_C2"/>
</dbReference>
<protein>
    <submittedName>
        <fullName evidence="6">ATP-grasp domain-containing protein</fullName>
    </submittedName>
</protein>
<dbReference type="InterPro" id="IPR011761">
    <property type="entry name" value="ATP-grasp"/>
</dbReference>
<dbReference type="PROSITE" id="PS50975">
    <property type="entry name" value="ATP_GRASP"/>
    <property type="match status" value="1"/>
</dbReference>
<dbReference type="PANTHER" id="PTHR43585:SF2">
    <property type="entry name" value="ATP-GRASP ENZYME FSQD"/>
    <property type="match status" value="1"/>
</dbReference>
<dbReference type="Gene3D" id="3.40.50.20">
    <property type="match status" value="1"/>
</dbReference>
<dbReference type="SUPFAM" id="SSF56059">
    <property type="entry name" value="Glutathione synthetase ATP-binding domain-like"/>
    <property type="match status" value="1"/>
</dbReference>
<evidence type="ECO:0000256" key="3">
    <source>
        <dbReference type="ARBA" id="ARBA00022840"/>
    </source>
</evidence>
<dbReference type="GO" id="GO:0016874">
    <property type="term" value="F:ligase activity"/>
    <property type="evidence" value="ECO:0007669"/>
    <property type="project" value="UniProtKB-KW"/>
</dbReference>
<feature type="domain" description="ATP-grasp" evidence="5">
    <location>
        <begin position="114"/>
        <end position="313"/>
    </location>
</feature>
<sequence length="436" mass="44363">METTPTAGFKIVSEALALGHEVTFVAHSLDPYLAAEGGEEALRTPTRLLTGVPTTDPGGLLDVIGTLHRKHPVHGLLALSEGHLPATAEVAEALGLPFESAAVMRRLRDKHAVRERLAAAGVPQPAFRQARTPEEAVAAAAEIGYPVVVKPADGFGSLHVGVANDAAEVAELAGAVAGARSYGRGVAGSGVALLEAYVPGPVVSCEMVTVDGTSTPYGCVDRLLAPAPHPVELGGCFPAELDDDVREAVERVVADALDAAGIRRAHTHTEVVLGPDGPQIIEINGRLIGGYVPTMINYVLGRNIYHDVIELALGGSPSPSPAQGVGCIRAITAPAPGVLAGIDAEAARSAPGTAEVMLHARPGQPVRPARNNFDRLGFLITTADTAAEARKAAEDAHALVRVTVEDAADAADATGAVGSADAAGVADATDAAEGAA</sequence>
<evidence type="ECO:0000256" key="1">
    <source>
        <dbReference type="ARBA" id="ARBA00022598"/>
    </source>
</evidence>
<dbReference type="AlphaFoldDB" id="A0A3B0BQN7"/>
<keyword evidence="3 4" id="KW-0067">ATP-binding</keyword>
<dbReference type="InterPro" id="IPR052032">
    <property type="entry name" value="ATP-dep_AA_Ligase"/>
</dbReference>
<dbReference type="Pfam" id="PF18130">
    <property type="entry name" value="ATPgrasp_N"/>
    <property type="match status" value="1"/>
</dbReference>
<dbReference type="EMBL" id="RBAM01000004">
    <property type="protein sequence ID" value="RKN74559.1"/>
    <property type="molecule type" value="Genomic_DNA"/>
</dbReference>
<keyword evidence="1" id="KW-0436">Ligase</keyword>
<dbReference type="OrthoDB" id="24041at2"/>
<dbReference type="Pfam" id="PF13535">
    <property type="entry name" value="ATP-grasp_4"/>
    <property type="match status" value="1"/>
</dbReference>
<dbReference type="Gene3D" id="3.30.470.20">
    <property type="entry name" value="ATP-grasp fold, B domain"/>
    <property type="match status" value="1"/>
</dbReference>
<dbReference type="GO" id="GO:0046872">
    <property type="term" value="F:metal ion binding"/>
    <property type="evidence" value="ECO:0007669"/>
    <property type="project" value="InterPro"/>
</dbReference>